<reference evidence="3 4" key="1">
    <citation type="journal article" date="2022" name="ISME Commun">
        <title>Vulcanimicrobium alpinus gen. nov. sp. nov., the first cultivated representative of the candidate phylum 'Eremiobacterota', is a metabolically versatile aerobic anoxygenic phototroph.</title>
        <authorList>
            <person name="Yabe S."/>
            <person name="Muto K."/>
            <person name="Abe K."/>
            <person name="Yokota A."/>
            <person name="Staudigel H."/>
            <person name="Tebo B.M."/>
        </authorList>
    </citation>
    <scope>NUCLEOTIDE SEQUENCE [LARGE SCALE GENOMIC DNA]</scope>
    <source>
        <strain evidence="3 4">WC8-2</strain>
    </source>
</reference>
<protein>
    <submittedName>
        <fullName evidence="3">Thiol:disulfide interchange protein CycY</fullName>
    </submittedName>
</protein>
<feature type="domain" description="Thioredoxin" evidence="2">
    <location>
        <begin position="30"/>
        <end position="182"/>
    </location>
</feature>
<dbReference type="Proteomes" id="UP001317532">
    <property type="component" value="Chromosome"/>
</dbReference>
<sequence>MLALRTLALLATFTLLGAHRAPPTVFDLSDAVGRHAPALTLARSDGAPFAFAALQGKPAYVFLFASWCEPCRMALPFVRDDFAKYGDRVQFVGVDVLDDAATARKAIANAAFPFPVTLYPIDELDAQIAPDAQLHAGMKYKIPSDFLIDANGVVRYAWQGLAVNETGDPIDLLPSYLDKLGIR</sequence>
<organism evidence="3 4">
    <name type="scientific">Vulcanimicrobium alpinum</name>
    <dbReference type="NCBI Taxonomy" id="3016050"/>
    <lineage>
        <taxon>Bacteria</taxon>
        <taxon>Bacillati</taxon>
        <taxon>Vulcanimicrobiota</taxon>
        <taxon>Vulcanimicrobiia</taxon>
        <taxon>Vulcanimicrobiales</taxon>
        <taxon>Vulcanimicrobiaceae</taxon>
        <taxon>Vulcanimicrobium</taxon>
    </lineage>
</organism>
<dbReference type="CDD" id="cd02966">
    <property type="entry name" value="TlpA_like_family"/>
    <property type="match status" value="1"/>
</dbReference>
<dbReference type="PROSITE" id="PS51352">
    <property type="entry name" value="THIOREDOXIN_2"/>
    <property type="match status" value="1"/>
</dbReference>
<dbReference type="Pfam" id="PF08534">
    <property type="entry name" value="Redoxin"/>
    <property type="match status" value="1"/>
</dbReference>
<evidence type="ECO:0000259" key="2">
    <source>
        <dbReference type="PROSITE" id="PS51352"/>
    </source>
</evidence>
<dbReference type="InterPro" id="IPR050553">
    <property type="entry name" value="Thioredoxin_ResA/DsbE_sf"/>
</dbReference>
<dbReference type="InterPro" id="IPR036249">
    <property type="entry name" value="Thioredoxin-like_sf"/>
</dbReference>
<dbReference type="PANTHER" id="PTHR42852">
    <property type="entry name" value="THIOL:DISULFIDE INTERCHANGE PROTEIN DSBE"/>
    <property type="match status" value="1"/>
</dbReference>
<feature type="signal peptide" evidence="1">
    <location>
        <begin position="1"/>
        <end position="20"/>
    </location>
</feature>
<dbReference type="SUPFAM" id="SSF52833">
    <property type="entry name" value="Thioredoxin-like"/>
    <property type="match status" value="1"/>
</dbReference>
<dbReference type="EMBL" id="AP025523">
    <property type="protein sequence ID" value="BDE04843.1"/>
    <property type="molecule type" value="Genomic_DNA"/>
</dbReference>
<accession>A0AAN2C8C0</accession>
<gene>
    <name evidence="3" type="primary">ccmG</name>
    <name evidence="3" type="ORF">WPS_01190</name>
</gene>
<proteinExistence type="predicted"/>
<dbReference type="InterPro" id="IPR013740">
    <property type="entry name" value="Redoxin"/>
</dbReference>
<dbReference type="Gene3D" id="3.40.30.10">
    <property type="entry name" value="Glutaredoxin"/>
    <property type="match status" value="1"/>
</dbReference>
<evidence type="ECO:0000313" key="3">
    <source>
        <dbReference type="EMBL" id="BDE04843.1"/>
    </source>
</evidence>
<dbReference type="InterPro" id="IPR013766">
    <property type="entry name" value="Thioredoxin_domain"/>
</dbReference>
<keyword evidence="4" id="KW-1185">Reference proteome</keyword>
<dbReference type="KEGG" id="vab:WPS_01190"/>
<evidence type="ECO:0000256" key="1">
    <source>
        <dbReference type="SAM" id="SignalP"/>
    </source>
</evidence>
<dbReference type="GO" id="GO:0016491">
    <property type="term" value="F:oxidoreductase activity"/>
    <property type="evidence" value="ECO:0007669"/>
    <property type="project" value="InterPro"/>
</dbReference>
<name>A0AAN2C8C0_UNVUL</name>
<feature type="chain" id="PRO_5042920225" evidence="1">
    <location>
        <begin position="21"/>
        <end position="183"/>
    </location>
</feature>
<dbReference type="RefSeq" id="WP_317995932.1">
    <property type="nucleotide sequence ID" value="NZ_AP025523.1"/>
</dbReference>
<keyword evidence="1" id="KW-0732">Signal</keyword>
<evidence type="ECO:0000313" key="4">
    <source>
        <dbReference type="Proteomes" id="UP001317532"/>
    </source>
</evidence>
<dbReference type="AlphaFoldDB" id="A0AAN2C8C0"/>
<dbReference type="PANTHER" id="PTHR42852:SF17">
    <property type="entry name" value="THIOREDOXIN-LIKE PROTEIN HI_1115"/>
    <property type="match status" value="1"/>
</dbReference>